<accession>A0AAD5PEV1</accession>
<organism evidence="2 3">
    <name type="scientific">Phascolomyces articulosus</name>
    <dbReference type="NCBI Taxonomy" id="60185"/>
    <lineage>
        <taxon>Eukaryota</taxon>
        <taxon>Fungi</taxon>
        <taxon>Fungi incertae sedis</taxon>
        <taxon>Mucoromycota</taxon>
        <taxon>Mucoromycotina</taxon>
        <taxon>Mucoromycetes</taxon>
        <taxon>Mucorales</taxon>
        <taxon>Lichtheimiaceae</taxon>
        <taxon>Phascolomyces</taxon>
    </lineage>
</organism>
<protein>
    <submittedName>
        <fullName evidence="2">Uncharacterized protein</fullName>
    </submittedName>
</protein>
<dbReference type="Proteomes" id="UP001209540">
    <property type="component" value="Unassembled WGS sequence"/>
</dbReference>
<evidence type="ECO:0000256" key="1">
    <source>
        <dbReference type="SAM" id="Phobius"/>
    </source>
</evidence>
<evidence type="ECO:0000313" key="3">
    <source>
        <dbReference type="Proteomes" id="UP001209540"/>
    </source>
</evidence>
<reference evidence="2" key="1">
    <citation type="journal article" date="2022" name="IScience">
        <title>Evolution of zygomycete secretomes and the origins of terrestrial fungal ecologies.</title>
        <authorList>
            <person name="Chang Y."/>
            <person name="Wang Y."/>
            <person name="Mondo S."/>
            <person name="Ahrendt S."/>
            <person name="Andreopoulos W."/>
            <person name="Barry K."/>
            <person name="Beard J."/>
            <person name="Benny G.L."/>
            <person name="Blankenship S."/>
            <person name="Bonito G."/>
            <person name="Cuomo C."/>
            <person name="Desiro A."/>
            <person name="Gervers K.A."/>
            <person name="Hundley H."/>
            <person name="Kuo A."/>
            <person name="LaButti K."/>
            <person name="Lang B.F."/>
            <person name="Lipzen A."/>
            <person name="O'Donnell K."/>
            <person name="Pangilinan J."/>
            <person name="Reynolds N."/>
            <person name="Sandor L."/>
            <person name="Smith M.E."/>
            <person name="Tsang A."/>
            <person name="Grigoriev I.V."/>
            <person name="Stajich J.E."/>
            <person name="Spatafora J.W."/>
        </authorList>
    </citation>
    <scope>NUCLEOTIDE SEQUENCE</scope>
    <source>
        <strain evidence="2">RSA 2281</strain>
    </source>
</reference>
<keyword evidence="1" id="KW-0472">Membrane</keyword>
<keyword evidence="1" id="KW-0812">Transmembrane</keyword>
<name>A0AAD5PEV1_9FUNG</name>
<keyword evidence="3" id="KW-1185">Reference proteome</keyword>
<feature type="transmembrane region" description="Helical" evidence="1">
    <location>
        <begin position="7"/>
        <end position="25"/>
    </location>
</feature>
<dbReference type="AlphaFoldDB" id="A0AAD5PEV1"/>
<reference evidence="2" key="2">
    <citation type="submission" date="2023-02" db="EMBL/GenBank/DDBJ databases">
        <authorList>
            <consortium name="DOE Joint Genome Institute"/>
            <person name="Mondo S.J."/>
            <person name="Chang Y."/>
            <person name="Wang Y."/>
            <person name="Ahrendt S."/>
            <person name="Andreopoulos W."/>
            <person name="Barry K."/>
            <person name="Beard J."/>
            <person name="Benny G.L."/>
            <person name="Blankenship S."/>
            <person name="Bonito G."/>
            <person name="Cuomo C."/>
            <person name="Desiro A."/>
            <person name="Gervers K.A."/>
            <person name="Hundley H."/>
            <person name="Kuo A."/>
            <person name="LaButti K."/>
            <person name="Lang B.F."/>
            <person name="Lipzen A."/>
            <person name="O'Donnell K."/>
            <person name="Pangilinan J."/>
            <person name="Reynolds N."/>
            <person name="Sandor L."/>
            <person name="Smith M.W."/>
            <person name="Tsang A."/>
            <person name="Grigoriev I.V."/>
            <person name="Stajich J.E."/>
            <person name="Spatafora J.W."/>
        </authorList>
    </citation>
    <scope>NUCLEOTIDE SEQUENCE</scope>
    <source>
        <strain evidence="2">RSA 2281</strain>
    </source>
</reference>
<evidence type="ECO:0000313" key="2">
    <source>
        <dbReference type="EMBL" id="KAI9266558.1"/>
    </source>
</evidence>
<dbReference type="EMBL" id="JAIXMP010000010">
    <property type="protein sequence ID" value="KAI9266558.1"/>
    <property type="molecule type" value="Genomic_DNA"/>
</dbReference>
<proteinExistence type="predicted"/>
<feature type="transmembrane region" description="Helical" evidence="1">
    <location>
        <begin position="83"/>
        <end position="102"/>
    </location>
</feature>
<comment type="caution">
    <text evidence="2">The sequence shown here is derived from an EMBL/GenBank/DDBJ whole genome shotgun (WGS) entry which is preliminary data.</text>
</comment>
<keyword evidence="1" id="KW-1133">Transmembrane helix</keyword>
<sequence>MVDPIRIIVFFVFFLFSFISIHHRMQYLLRVNREGSKTVLSSALQSSSPPDSPPVYRTLIFTEAWIVGLCALTAKSRAWTPRIFFLFFSHHALSYLSLWYLLVTINTYWYS</sequence>
<gene>
    <name evidence="2" type="ORF">BDA99DRAFT_506031</name>
</gene>